<protein>
    <submittedName>
        <fullName evidence="3">Uncharacterized protein</fullName>
    </submittedName>
</protein>
<dbReference type="Proteomes" id="UP000282759">
    <property type="component" value="Unassembled WGS sequence"/>
</dbReference>
<name>A0A437MQ24_9SPHI</name>
<evidence type="ECO:0000313" key="4">
    <source>
        <dbReference type="Proteomes" id="UP000282759"/>
    </source>
</evidence>
<dbReference type="AlphaFoldDB" id="A0A437MQ24"/>
<proteinExistence type="predicted"/>
<feature type="signal peptide" evidence="2">
    <location>
        <begin position="1"/>
        <end position="24"/>
    </location>
</feature>
<reference evidence="3 4" key="1">
    <citation type="submission" date="2019-01" db="EMBL/GenBank/DDBJ databases">
        <authorList>
            <person name="Chen W.-M."/>
        </authorList>
    </citation>
    <scope>NUCLEOTIDE SEQUENCE [LARGE SCALE GENOMIC DNA]</scope>
    <source>
        <strain evidence="3 4">YBJ-36</strain>
    </source>
</reference>
<evidence type="ECO:0000256" key="1">
    <source>
        <dbReference type="SAM" id="MobiDB-lite"/>
    </source>
</evidence>
<comment type="caution">
    <text evidence="3">The sequence shown here is derived from an EMBL/GenBank/DDBJ whole genome shotgun (WGS) entry which is preliminary data.</text>
</comment>
<keyword evidence="4" id="KW-1185">Reference proteome</keyword>
<accession>A0A437MQ24</accession>
<organism evidence="3 4">
    <name type="scientific">Mucilaginibacter limnophilus</name>
    <dbReference type="NCBI Taxonomy" id="1932778"/>
    <lineage>
        <taxon>Bacteria</taxon>
        <taxon>Pseudomonadati</taxon>
        <taxon>Bacteroidota</taxon>
        <taxon>Sphingobacteriia</taxon>
        <taxon>Sphingobacteriales</taxon>
        <taxon>Sphingobacteriaceae</taxon>
        <taxon>Mucilaginibacter</taxon>
    </lineage>
</organism>
<keyword evidence="2" id="KW-0732">Signal</keyword>
<evidence type="ECO:0000313" key="3">
    <source>
        <dbReference type="EMBL" id="RVT99737.1"/>
    </source>
</evidence>
<evidence type="ECO:0000256" key="2">
    <source>
        <dbReference type="SAM" id="SignalP"/>
    </source>
</evidence>
<gene>
    <name evidence="3" type="ORF">EOD41_14935</name>
</gene>
<feature type="region of interest" description="Disordered" evidence="1">
    <location>
        <begin position="72"/>
        <end position="97"/>
    </location>
</feature>
<sequence>MKKFKLSLSLLAAVLGLTASFAFKAPAPIKHGKFAVAWFLYNGGPANQASSYNKTSGTPSCNGNGALCAIRGEEDGTSGHPMASVLTDPDTERRKFN</sequence>
<dbReference type="RefSeq" id="WP_127706340.1">
    <property type="nucleotide sequence ID" value="NZ_SACK01000007.1"/>
</dbReference>
<dbReference type="OrthoDB" id="769564at2"/>
<feature type="chain" id="PRO_5019291277" evidence="2">
    <location>
        <begin position="25"/>
        <end position="97"/>
    </location>
</feature>
<dbReference type="EMBL" id="SACK01000007">
    <property type="protein sequence ID" value="RVT99737.1"/>
    <property type="molecule type" value="Genomic_DNA"/>
</dbReference>